<dbReference type="RefSeq" id="WP_187715459.1">
    <property type="nucleotide sequence ID" value="NZ_CP060780.1"/>
</dbReference>
<gene>
    <name evidence="4" type="ORF">H9L15_05515</name>
</gene>
<keyword evidence="5" id="KW-1185">Reference proteome</keyword>
<feature type="modified residue" description="4-aspartylphosphate" evidence="1">
    <location>
        <position position="64"/>
    </location>
</feature>
<evidence type="ECO:0000313" key="5">
    <source>
        <dbReference type="Proteomes" id="UP000516134"/>
    </source>
</evidence>
<reference evidence="4 5" key="1">
    <citation type="submission" date="2020-08" db="EMBL/GenBank/DDBJ databases">
        <title>Genome sequence of Sphingomonas daechungensis KACC 18115T.</title>
        <authorList>
            <person name="Hyun D.-W."/>
            <person name="Bae J.-W."/>
        </authorList>
    </citation>
    <scope>NUCLEOTIDE SEQUENCE [LARGE SCALE GENOMIC DNA]</scope>
    <source>
        <strain evidence="4 5">KACC 18115</strain>
    </source>
</reference>
<evidence type="ECO:0000256" key="2">
    <source>
        <dbReference type="SAM" id="MobiDB-lite"/>
    </source>
</evidence>
<dbReference type="EMBL" id="CP060780">
    <property type="protein sequence ID" value="QNP44037.1"/>
    <property type="molecule type" value="Genomic_DNA"/>
</dbReference>
<feature type="domain" description="Response regulatory" evidence="3">
    <location>
        <begin position="15"/>
        <end position="131"/>
    </location>
</feature>
<protein>
    <submittedName>
        <fullName evidence="4">Response regulator</fullName>
    </submittedName>
</protein>
<name>A0ABX6T535_9SPHN</name>
<accession>A0ABX6T535</accession>
<dbReference type="PROSITE" id="PS50110">
    <property type="entry name" value="RESPONSE_REGULATORY"/>
    <property type="match status" value="1"/>
</dbReference>
<proteinExistence type="predicted"/>
<organism evidence="4 5">
    <name type="scientific">Sphingomonas daechungensis</name>
    <dbReference type="NCBI Taxonomy" id="1176646"/>
    <lineage>
        <taxon>Bacteria</taxon>
        <taxon>Pseudomonadati</taxon>
        <taxon>Pseudomonadota</taxon>
        <taxon>Alphaproteobacteria</taxon>
        <taxon>Sphingomonadales</taxon>
        <taxon>Sphingomonadaceae</taxon>
        <taxon>Sphingomonas</taxon>
    </lineage>
</organism>
<dbReference type="Gene3D" id="3.40.50.2300">
    <property type="match status" value="1"/>
</dbReference>
<sequence length="131" mass="14388">MRSCPQFPNDVRGATILILEDEPIIGLALEDMLVRSGASVLHASRIEEARDLVELKHIDAAILDVNVHGAMSYPIADMLAERAIPFIFATGYGDRSHPPSSARCRPWRSHTARMTSKARSGPIEINPDFAP</sequence>
<feature type="region of interest" description="Disordered" evidence="2">
    <location>
        <begin position="94"/>
        <end position="131"/>
    </location>
</feature>
<evidence type="ECO:0000259" key="3">
    <source>
        <dbReference type="PROSITE" id="PS50110"/>
    </source>
</evidence>
<keyword evidence="1" id="KW-0597">Phosphoprotein</keyword>
<evidence type="ECO:0000256" key="1">
    <source>
        <dbReference type="PROSITE-ProRule" id="PRU00169"/>
    </source>
</evidence>
<evidence type="ECO:0000313" key="4">
    <source>
        <dbReference type="EMBL" id="QNP44037.1"/>
    </source>
</evidence>
<dbReference type="SUPFAM" id="SSF52172">
    <property type="entry name" value="CheY-like"/>
    <property type="match status" value="1"/>
</dbReference>
<dbReference type="InterPro" id="IPR001789">
    <property type="entry name" value="Sig_transdc_resp-reg_receiver"/>
</dbReference>
<dbReference type="Proteomes" id="UP000516134">
    <property type="component" value="Chromosome"/>
</dbReference>
<dbReference type="InterPro" id="IPR011006">
    <property type="entry name" value="CheY-like_superfamily"/>
</dbReference>